<accession>A0ABM9ABV6</accession>
<name>A0ABM9ABV6_9GAMM</name>
<dbReference type="Pfam" id="PF06742">
    <property type="entry name" value="DUF1214"/>
    <property type="match status" value="1"/>
</dbReference>
<sequence>MNKLRAFRWPLAVLLVLAVSVLFLFLTIKHGLGKSSLKNGDWYTSESIGSADADVMVRAVIAISGLLASTREDSMYYHLKSVGGQPLSLNCRYRIEGDDYDADWWSITAYGWDYYLIPNQEKRYSFNNENIIRGDDGSWVIHLSAEQADGNWLPVGPSGAPVASKSSKNDFDLLLRLYTPGDAYLQQPATASLPVVALEGCS</sequence>
<proteinExistence type="predicted"/>
<dbReference type="InterPro" id="IPR012038">
    <property type="entry name" value="UCP009471"/>
</dbReference>
<evidence type="ECO:0000259" key="1">
    <source>
        <dbReference type="Pfam" id="PF06742"/>
    </source>
</evidence>
<dbReference type="PANTHER" id="PTHR36509:SF2">
    <property type="entry name" value="BLL3101 PROTEIN"/>
    <property type="match status" value="1"/>
</dbReference>
<dbReference type="Proteomes" id="UP000838100">
    <property type="component" value="Unassembled WGS sequence"/>
</dbReference>
<dbReference type="InterPro" id="IPR037049">
    <property type="entry name" value="DUF1214_C_sf"/>
</dbReference>
<dbReference type="PANTHER" id="PTHR36509">
    <property type="entry name" value="BLL3101 PROTEIN"/>
    <property type="match status" value="1"/>
</dbReference>
<dbReference type="EMBL" id="CAKLPX010000001">
    <property type="protein sequence ID" value="CAH0990679.1"/>
    <property type="molecule type" value="Genomic_DNA"/>
</dbReference>
<dbReference type="PIRSF" id="PIRSF009471">
    <property type="entry name" value="UCP009471"/>
    <property type="match status" value="1"/>
</dbReference>
<dbReference type="Gene3D" id="2.60.120.600">
    <property type="entry name" value="Domain of unknown function DUF1214, C-terminal domain"/>
    <property type="match status" value="1"/>
</dbReference>
<gene>
    <name evidence="2" type="ORF">SIN8267_00773</name>
</gene>
<protein>
    <recommendedName>
        <fullName evidence="1">DUF1214 domain-containing protein</fullName>
    </recommendedName>
</protein>
<organism evidence="2 3">
    <name type="scientific">Sinobacterium norvegicum</name>
    <dbReference type="NCBI Taxonomy" id="1641715"/>
    <lineage>
        <taxon>Bacteria</taxon>
        <taxon>Pseudomonadati</taxon>
        <taxon>Pseudomonadota</taxon>
        <taxon>Gammaproteobacteria</taxon>
        <taxon>Cellvibrionales</taxon>
        <taxon>Spongiibacteraceae</taxon>
        <taxon>Sinobacterium</taxon>
    </lineage>
</organism>
<keyword evidence="3" id="KW-1185">Reference proteome</keyword>
<reference evidence="2" key="1">
    <citation type="submission" date="2021-12" db="EMBL/GenBank/DDBJ databases">
        <authorList>
            <person name="Rodrigo-Torres L."/>
            <person name="Arahal R. D."/>
            <person name="Lucena T."/>
        </authorList>
    </citation>
    <scope>NUCLEOTIDE SEQUENCE</scope>
    <source>
        <strain evidence="2">CECT 8267</strain>
    </source>
</reference>
<dbReference type="InterPro" id="IPR010621">
    <property type="entry name" value="DUF1214"/>
</dbReference>
<dbReference type="RefSeq" id="WP_237443358.1">
    <property type="nucleotide sequence ID" value="NZ_CAKLPX010000001.1"/>
</dbReference>
<dbReference type="SUPFAM" id="SSF160935">
    <property type="entry name" value="VPA0735-like"/>
    <property type="match status" value="1"/>
</dbReference>
<evidence type="ECO:0000313" key="3">
    <source>
        <dbReference type="Proteomes" id="UP000838100"/>
    </source>
</evidence>
<feature type="domain" description="DUF1214" evidence="1">
    <location>
        <begin position="81"/>
        <end position="180"/>
    </location>
</feature>
<evidence type="ECO:0000313" key="2">
    <source>
        <dbReference type="EMBL" id="CAH0990679.1"/>
    </source>
</evidence>
<comment type="caution">
    <text evidence="2">The sequence shown here is derived from an EMBL/GenBank/DDBJ whole genome shotgun (WGS) entry which is preliminary data.</text>
</comment>